<reference evidence="1 2" key="1">
    <citation type="journal article" date="2022" name="Hortic Res">
        <title>A haplotype resolved chromosomal level avocado genome allows analysis of novel avocado genes.</title>
        <authorList>
            <person name="Nath O."/>
            <person name="Fletcher S.J."/>
            <person name="Hayward A."/>
            <person name="Shaw L.M."/>
            <person name="Masouleh A.K."/>
            <person name="Furtado A."/>
            <person name="Henry R.J."/>
            <person name="Mitter N."/>
        </authorList>
    </citation>
    <scope>NUCLEOTIDE SEQUENCE [LARGE SCALE GENOMIC DNA]</scope>
    <source>
        <strain evidence="2">cv. Hass</strain>
    </source>
</reference>
<accession>A0ACC2MKU7</accession>
<keyword evidence="2" id="KW-1185">Reference proteome</keyword>
<organism evidence="1 2">
    <name type="scientific">Persea americana</name>
    <name type="common">Avocado</name>
    <dbReference type="NCBI Taxonomy" id="3435"/>
    <lineage>
        <taxon>Eukaryota</taxon>
        <taxon>Viridiplantae</taxon>
        <taxon>Streptophyta</taxon>
        <taxon>Embryophyta</taxon>
        <taxon>Tracheophyta</taxon>
        <taxon>Spermatophyta</taxon>
        <taxon>Magnoliopsida</taxon>
        <taxon>Magnoliidae</taxon>
        <taxon>Laurales</taxon>
        <taxon>Lauraceae</taxon>
        <taxon>Persea</taxon>
    </lineage>
</organism>
<protein>
    <submittedName>
        <fullName evidence="1">Uncharacterized protein</fullName>
    </submittedName>
</protein>
<gene>
    <name evidence="1" type="ORF">MRB53_007774</name>
</gene>
<evidence type="ECO:0000313" key="2">
    <source>
        <dbReference type="Proteomes" id="UP001234297"/>
    </source>
</evidence>
<dbReference type="Proteomes" id="UP001234297">
    <property type="component" value="Chromosome 2"/>
</dbReference>
<evidence type="ECO:0000313" key="1">
    <source>
        <dbReference type="EMBL" id="KAJ8646026.1"/>
    </source>
</evidence>
<name>A0ACC2MKU7_PERAE</name>
<proteinExistence type="predicted"/>
<sequence>MTVEGREKEVVMIEEKGEVLNKYEEKNKRGRKRKGEVMKKTEQVEEEKMKESSGSASETADVEKVEEKKVRRTGGSTAAKVSPRKWPVRERKVVELFSFPSRERELASKFIFIKDGKGMKLKGIPNGMLLVCSKPLVSYQKLTIVLALQKYNMKRNILQFSGFVWEKNELKERAQLKQKIDKCVKECLLDFCKLLDIPVTSLAKKMELSAKLLEFLESPHATIEVSLAKKQQRRARIVRCVTATSSEGAVAESSYEVIFSEIA</sequence>
<comment type="caution">
    <text evidence="1">The sequence shown here is derived from an EMBL/GenBank/DDBJ whole genome shotgun (WGS) entry which is preliminary data.</text>
</comment>
<dbReference type="EMBL" id="CM056810">
    <property type="protein sequence ID" value="KAJ8646026.1"/>
    <property type="molecule type" value="Genomic_DNA"/>
</dbReference>